<feature type="chain" id="PRO_5010174629" evidence="1">
    <location>
        <begin position="21"/>
        <end position="165"/>
    </location>
</feature>
<organism evidence="2 3">
    <name type="scientific">Providencia stuartii</name>
    <dbReference type="NCBI Taxonomy" id="588"/>
    <lineage>
        <taxon>Bacteria</taxon>
        <taxon>Pseudomonadati</taxon>
        <taxon>Pseudomonadota</taxon>
        <taxon>Gammaproteobacteria</taxon>
        <taxon>Enterobacterales</taxon>
        <taxon>Morganellaceae</taxon>
        <taxon>Providencia</taxon>
    </lineage>
</organism>
<protein>
    <submittedName>
        <fullName evidence="2">Uncharacterized protein</fullName>
    </submittedName>
</protein>
<keyword evidence="3" id="KW-1185">Reference proteome</keyword>
<evidence type="ECO:0000313" key="2">
    <source>
        <dbReference type="EMBL" id="OHT23338.1"/>
    </source>
</evidence>
<evidence type="ECO:0000313" key="3">
    <source>
        <dbReference type="Proteomes" id="UP000179588"/>
    </source>
</evidence>
<reference evidence="2 3" key="1">
    <citation type="submission" date="2016-03" db="EMBL/GenBank/DDBJ databases">
        <title>Genome sequence of Providencia stuartii strain, isolated from the salivary glands of larval Lucilia sericata.</title>
        <authorList>
            <person name="Yuan Y."/>
            <person name="Zhang Y."/>
            <person name="Fu S."/>
            <person name="Crippen T.L."/>
            <person name="Visi D."/>
            <person name="Benbow M.E."/>
            <person name="Allen M."/>
            <person name="Tomberlin J.K."/>
            <person name="Sze S.-H."/>
            <person name="Tarone A.M."/>
        </authorList>
    </citation>
    <scope>NUCLEOTIDE SEQUENCE [LARGE SCALE GENOMIC DNA]</scope>
    <source>
        <strain evidence="2 3">Crippen</strain>
    </source>
</reference>
<proteinExistence type="predicted"/>
<comment type="caution">
    <text evidence="2">The sequence shown here is derived from an EMBL/GenBank/DDBJ whole genome shotgun (WGS) entry which is preliminary data.</text>
</comment>
<evidence type="ECO:0000256" key="1">
    <source>
        <dbReference type="SAM" id="SignalP"/>
    </source>
</evidence>
<name>A0A1S1HMM3_PROST</name>
<dbReference type="AlphaFoldDB" id="A0A1S1HMM3"/>
<gene>
    <name evidence="2" type="ORF">A3Q29_21200</name>
</gene>
<dbReference type="EMBL" id="LVIE01000189">
    <property type="protein sequence ID" value="OHT23338.1"/>
    <property type="molecule type" value="Genomic_DNA"/>
</dbReference>
<accession>A0A1S1HMM3</accession>
<feature type="signal peptide" evidence="1">
    <location>
        <begin position="1"/>
        <end position="20"/>
    </location>
</feature>
<sequence length="165" mass="19742">MIKKQVSILLMLFVSFFSFAEVSVIGITINQDTKNDIEKNYIIDNKDGEVWELKPTEIPIEGIKKVEVIFQNDHVKGVWLVVEKYRFNYFFDALKSKYKLIKKDIPLVGNKYARFEKENVTIWIDAPHMSFNMDVVYMDKKYKKELDTYRNKMKQEKKNRELEQL</sequence>
<keyword evidence="1" id="KW-0732">Signal</keyword>
<dbReference type="Proteomes" id="UP000179588">
    <property type="component" value="Unassembled WGS sequence"/>
</dbReference>